<gene>
    <name evidence="6" type="ORF">SAMN05192589_101245</name>
</gene>
<feature type="domain" description="GGDEF" evidence="5">
    <location>
        <begin position="254"/>
        <end position="389"/>
    </location>
</feature>
<dbReference type="GO" id="GO:0052621">
    <property type="term" value="F:diguanylate cyclase activity"/>
    <property type="evidence" value="ECO:0007669"/>
    <property type="project" value="UniProtKB-EC"/>
</dbReference>
<dbReference type="EC" id="2.7.7.65" evidence="1"/>
<feature type="region of interest" description="Disordered" evidence="3">
    <location>
        <begin position="1"/>
        <end position="26"/>
    </location>
</feature>
<dbReference type="InterPro" id="IPR029787">
    <property type="entry name" value="Nucleotide_cyclase"/>
</dbReference>
<dbReference type="Gene3D" id="3.30.70.270">
    <property type="match status" value="1"/>
</dbReference>
<organism evidence="6 7">
    <name type="scientific">Paracidovorax valerianellae</name>
    <dbReference type="NCBI Taxonomy" id="187868"/>
    <lineage>
        <taxon>Bacteria</taxon>
        <taxon>Pseudomonadati</taxon>
        <taxon>Pseudomonadota</taxon>
        <taxon>Betaproteobacteria</taxon>
        <taxon>Burkholderiales</taxon>
        <taxon>Comamonadaceae</taxon>
        <taxon>Paracidovorax</taxon>
    </lineage>
</organism>
<dbReference type="InterPro" id="IPR000160">
    <property type="entry name" value="GGDEF_dom"/>
</dbReference>
<protein>
    <recommendedName>
        <fullName evidence="1">diguanylate cyclase</fullName>
        <ecNumber evidence="1">2.7.7.65</ecNumber>
    </recommendedName>
</protein>
<reference evidence="6 7" key="1">
    <citation type="submission" date="2016-10" db="EMBL/GenBank/DDBJ databases">
        <authorList>
            <person name="de Groot N.N."/>
        </authorList>
    </citation>
    <scope>NUCLEOTIDE SEQUENCE [LARGE SCALE GENOMIC DNA]</scope>
    <source>
        <strain evidence="6 7">DSM 16619</strain>
    </source>
</reference>
<dbReference type="AlphaFoldDB" id="A0A1G6ITR2"/>
<accession>A0A1G6ITR2</accession>
<keyword evidence="4" id="KW-1133">Transmembrane helix</keyword>
<dbReference type="CDD" id="cd01949">
    <property type="entry name" value="GGDEF"/>
    <property type="match status" value="1"/>
</dbReference>
<dbReference type="SUPFAM" id="SSF55073">
    <property type="entry name" value="Nucleotide cyclase"/>
    <property type="match status" value="1"/>
</dbReference>
<evidence type="ECO:0000256" key="1">
    <source>
        <dbReference type="ARBA" id="ARBA00012528"/>
    </source>
</evidence>
<dbReference type="EMBL" id="FMZC01000001">
    <property type="protein sequence ID" value="SDC09811.1"/>
    <property type="molecule type" value="Genomic_DNA"/>
</dbReference>
<evidence type="ECO:0000259" key="5">
    <source>
        <dbReference type="PROSITE" id="PS50887"/>
    </source>
</evidence>
<dbReference type="NCBIfam" id="TIGR00254">
    <property type="entry name" value="GGDEF"/>
    <property type="match status" value="1"/>
</dbReference>
<proteinExistence type="predicted"/>
<dbReference type="Pfam" id="PF00990">
    <property type="entry name" value="GGDEF"/>
    <property type="match status" value="1"/>
</dbReference>
<evidence type="ECO:0000313" key="6">
    <source>
        <dbReference type="EMBL" id="SDC09811.1"/>
    </source>
</evidence>
<keyword evidence="4" id="KW-0812">Transmembrane</keyword>
<dbReference type="GO" id="GO:0005886">
    <property type="term" value="C:plasma membrane"/>
    <property type="evidence" value="ECO:0007669"/>
    <property type="project" value="TreeGrafter"/>
</dbReference>
<dbReference type="Proteomes" id="UP000198781">
    <property type="component" value="Unassembled WGS sequence"/>
</dbReference>
<dbReference type="PANTHER" id="PTHR45138:SF9">
    <property type="entry name" value="DIGUANYLATE CYCLASE DGCM-RELATED"/>
    <property type="match status" value="1"/>
</dbReference>
<name>A0A1G6ITR2_9BURK</name>
<dbReference type="InterPro" id="IPR043128">
    <property type="entry name" value="Rev_trsase/Diguanyl_cyclase"/>
</dbReference>
<feature type="transmembrane region" description="Helical" evidence="4">
    <location>
        <begin position="59"/>
        <end position="78"/>
    </location>
</feature>
<feature type="region of interest" description="Disordered" evidence="3">
    <location>
        <begin position="382"/>
        <end position="414"/>
    </location>
</feature>
<evidence type="ECO:0000256" key="2">
    <source>
        <dbReference type="ARBA" id="ARBA00034247"/>
    </source>
</evidence>
<dbReference type="GO" id="GO:0043709">
    <property type="term" value="P:cell adhesion involved in single-species biofilm formation"/>
    <property type="evidence" value="ECO:0007669"/>
    <property type="project" value="TreeGrafter"/>
</dbReference>
<dbReference type="STRING" id="187868.SAMN05192589_101245"/>
<evidence type="ECO:0000256" key="4">
    <source>
        <dbReference type="SAM" id="Phobius"/>
    </source>
</evidence>
<dbReference type="PANTHER" id="PTHR45138">
    <property type="entry name" value="REGULATORY COMPONENTS OF SENSORY TRANSDUCTION SYSTEM"/>
    <property type="match status" value="1"/>
</dbReference>
<comment type="catalytic activity">
    <reaction evidence="2">
        <text>2 GTP = 3',3'-c-di-GMP + 2 diphosphate</text>
        <dbReference type="Rhea" id="RHEA:24898"/>
        <dbReference type="ChEBI" id="CHEBI:33019"/>
        <dbReference type="ChEBI" id="CHEBI:37565"/>
        <dbReference type="ChEBI" id="CHEBI:58805"/>
        <dbReference type="EC" id="2.7.7.65"/>
    </reaction>
</comment>
<evidence type="ECO:0000313" key="7">
    <source>
        <dbReference type="Proteomes" id="UP000198781"/>
    </source>
</evidence>
<evidence type="ECO:0000256" key="3">
    <source>
        <dbReference type="SAM" id="MobiDB-lite"/>
    </source>
</evidence>
<dbReference type="GO" id="GO:1902201">
    <property type="term" value="P:negative regulation of bacterial-type flagellum-dependent cell motility"/>
    <property type="evidence" value="ECO:0007669"/>
    <property type="project" value="TreeGrafter"/>
</dbReference>
<dbReference type="PROSITE" id="PS50887">
    <property type="entry name" value="GGDEF"/>
    <property type="match status" value="1"/>
</dbReference>
<dbReference type="SMART" id="SM00267">
    <property type="entry name" value="GGDEF"/>
    <property type="match status" value="1"/>
</dbReference>
<feature type="transmembrane region" description="Helical" evidence="4">
    <location>
        <begin position="188"/>
        <end position="208"/>
    </location>
</feature>
<feature type="transmembrane region" description="Helical" evidence="4">
    <location>
        <begin position="84"/>
        <end position="105"/>
    </location>
</feature>
<dbReference type="OrthoDB" id="9813903at2"/>
<sequence length="414" mass="44761">MADVRAQGVGVSRAPSLPPGVSGLASASRRAAGPAHATGRGDQAARPLDLNTFHRMRRVNASVLAFGGVGWAMAWYLANPAYRYDNILFALLATAFFCCITASMFASTPGRVVMAALPATGLLAQGFWLLSAPSPAGVYWCVALGVAFTLLVAYMFITVWHYLASIAVIWLAFGHGNFQQMAVAHDPIWILLLVTMSSLLGLFLNLAISQLREDSYRQQLELETLAYQDALTGLANRRSLLKHLQGLQDAGRIDGLYFLMIDIDDFKSINDQFGHDQGDVVLKDVAAMLKQHAAPHLCGRLGGEEFGVVIDAATLPEARELAQALVAAVNTLYAVPPEHPAFSGRRLSISAGLTRGEAACTTSDLMRRADLALYHAKREGKNRFCMHSGPDGDAADDSPEQRPRRQRSRSTAPL</sequence>
<dbReference type="InterPro" id="IPR050469">
    <property type="entry name" value="Diguanylate_Cyclase"/>
</dbReference>
<keyword evidence="4" id="KW-0472">Membrane</keyword>
<keyword evidence="7" id="KW-1185">Reference proteome</keyword>